<gene>
    <name evidence="1" type="ORF">D778_02570</name>
</gene>
<accession>M7MK65</accession>
<comment type="caution">
    <text evidence="1">The sequence shown here is derived from an EMBL/GenBank/DDBJ whole genome shotgun (WGS) entry which is preliminary data.</text>
</comment>
<sequence length="44" mass="5042">MFSNFKPFKTNVGFNLSTIDAAFKFNNYHEAMHYGIVKSLAKLV</sequence>
<proteinExistence type="predicted"/>
<dbReference type="AlphaFoldDB" id="M7MK65"/>
<protein>
    <recommendedName>
        <fullName evidence="3">DinB family protein</fullName>
    </recommendedName>
</protein>
<evidence type="ECO:0000313" key="1">
    <source>
        <dbReference type="EMBL" id="EMQ95476.1"/>
    </source>
</evidence>
<dbReference type="Proteomes" id="UP000012024">
    <property type="component" value="Unassembled WGS sequence"/>
</dbReference>
<reference evidence="1 2" key="1">
    <citation type="submission" date="2012-12" db="EMBL/GenBank/DDBJ databases">
        <title>Genome assembly of Formosa sp. AK20.</title>
        <authorList>
            <person name="Kumar R."/>
            <person name="Khatri I."/>
            <person name="Vaidya B."/>
            <person name="Subramanian S."/>
            <person name="Pinnaka A."/>
        </authorList>
    </citation>
    <scope>NUCLEOTIDE SEQUENCE [LARGE SCALE GENOMIC DNA]</scope>
    <source>
        <strain evidence="1 2">AK20</strain>
    </source>
</reference>
<keyword evidence="2" id="KW-1185">Reference proteome</keyword>
<evidence type="ECO:0000313" key="2">
    <source>
        <dbReference type="Proteomes" id="UP000012024"/>
    </source>
</evidence>
<dbReference type="EMBL" id="ANLA01000007">
    <property type="protein sequence ID" value="EMQ95476.1"/>
    <property type="molecule type" value="Genomic_DNA"/>
</dbReference>
<organism evidence="1 2">
    <name type="scientific">Xanthomarina gelatinilytica</name>
    <dbReference type="NCBI Taxonomy" id="1137281"/>
    <lineage>
        <taxon>Bacteria</taxon>
        <taxon>Pseudomonadati</taxon>
        <taxon>Bacteroidota</taxon>
        <taxon>Flavobacteriia</taxon>
        <taxon>Flavobacteriales</taxon>
        <taxon>Flavobacteriaceae</taxon>
        <taxon>Xanthomarina</taxon>
    </lineage>
</organism>
<name>M7MK65_9FLAO</name>
<evidence type="ECO:0008006" key="3">
    <source>
        <dbReference type="Google" id="ProtNLM"/>
    </source>
</evidence>